<keyword evidence="1" id="KW-0472">Membrane</keyword>
<protein>
    <submittedName>
        <fullName evidence="2">Uncharacterized protein DUF2512</fullName>
    </submittedName>
</protein>
<sequence length="115" mass="12947">MNWLLKIIMYTVLIHSLQWLLPEFHYSHWTATVVVALFLATVGHFADQWVLPRLGNPISSIMGGLFIIGTVWAAQFLYPGSTVPLSVAAVIGIVLGVVEARMHQEILRNRKERLP</sequence>
<reference evidence="2 3" key="1">
    <citation type="submission" date="2018-04" db="EMBL/GenBank/DDBJ databases">
        <title>Genomic Encyclopedia of Archaeal and Bacterial Type Strains, Phase II (KMG-II): from individual species to whole genera.</title>
        <authorList>
            <person name="Goeker M."/>
        </authorList>
    </citation>
    <scope>NUCLEOTIDE SEQUENCE [LARGE SCALE GENOMIC DNA]</scope>
    <source>
        <strain evidence="2 3">DSM 45169</strain>
    </source>
</reference>
<gene>
    <name evidence="2" type="ORF">C8J48_2845</name>
</gene>
<dbReference type="InterPro" id="IPR019649">
    <property type="entry name" value="DUF2512"/>
</dbReference>
<comment type="caution">
    <text evidence="2">The sequence shown here is derived from an EMBL/GenBank/DDBJ whole genome shotgun (WGS) entry which is preliminary data.</text>
</comment>
<proteinExistence type="predicted"/>
<feature type="transmembrane region" description="Helical" evidence="1">
    <location>
        <begin position="26"/>
        <end position="46"/>
    </location>
</feature>
<organism evidence="2 3">
    <name type="scientific">Desmospora activa DSM 45169</name>
    <dbReference type="NCBI Taxonomy" id="1121389"/>
    <lineage>
        <taxon>Bacteria</taxon>
        <taxon>Bacillati</taxon>
        <taxon>Bacillota</taxon>
        <taxon>Bacilli</taxon>
        <taxon>Bacillales</taxon>
        <taxon>Thermoactinomycetaceae</taxon>
        <taxon>Desmospora</taxon>
    </lineage>
</organism>
<dbReference type="EMBL" id="PZZP01000002">
    <property type="protein sequence ID" value="PTM56523.1"/>
    <property type="molecule type" value="Genomic_DNA"/>
</dbReference>
<evidence type="ECO:0000313" key="3">
    <source>
        <dbReference type="Proteomes" id="UP000241639"/>
    </source>
</evidence>
<dbReference type="Proteomes" id="UP000241639">
    <property type="component" value="Unassembled WGS sequence"/>
</dbReference>
<feature type="transmembrane region" description="Helical" evidence="1">
    <location>
        <begin position="83"/>
        <end position="102"/>
    </location>
</feature>
<keyword evidence="3" id="KW-1185">Reference proteome</keyword>
<accession>A0A2T4Z3P9</accession>
<evidence type="ECO:0000256" key="1">
    <source>
        <dbReference type="SAM" id="Phobius"/>
    </source>
</evidence>
<dbReference type="Pfam" id="PF10710">
    <property type="entry name" value="DUF2512"/>
    <property type="match status" value="1"/>
</dbReference>
<feature type="transmembrane region" description="Helical" evidence="1">
    <location>
        <begin position="58"/>
        <end position="77"/>
    </location>
</feature>
<evidence type="ECO:0000313" key="2">
    <source>
        <dbReference type="EMBL" id="PTM56523.1"/>
    </source>
</evidence>
<dbReference type="AlphaFoldDB" id="A0A2T4Z3P9"/>
<keyword evidence="1" id="KW-0812">Transmembrane</keyword>
<keyword evidence="1" id="KW-1133">Transmembrane helix</keyword>
<dbReference type="OrthoDB" id="2989367at2"/>
<name>A0A2T4Z3P9_9BACL</name>
<dbReference type="RefSeq" id="WP_107727855.1">
    <property type="nucleotide sequence ID" value="NZ_PZZP01000002.1"/>
</dbReference>